<reference evidence="2 3" key="1">
    <citation type="submission" date="2019-03" db="EMBL/GenBank/DDBJ databases">
        <title>Deep-cultivation of Planctomycetes and their phenomic and genomic characterization uncovers novel biology.</title>
        <authorList>
            <person name="Wiegand S."/>
            <person name="Jogler M."/>
            <person name="Boedeker C."/>
            <person name="Pinto D."/>
            <person name="Vollmers J."/>
            <person name="Rivas-Marin E."/>
            <person name="Kohn T."/>
            <person name="Peeters S.H."/>
            <person name="Heuer A."/>
            <person name="Rast P."/>
            <person name="Oberbeckmann S."/>
            <person name="Bunk B."/>
            <person name="Jeske O."/>
            <person name="Meyerdierks A."/>
            <person name="Storesund J.E."/>
            <person name="Kallscheuer N."/>
            <person name="Luecker S."/>
            <person name="Lage O.M."/>
            <person name="Pohl T."/>
            <person name="Merkel B.J."/>
            <person name="Hornburger P."/>
            <person name="Mueller R.-W."/>
            <person name="Bruemmer F."/>
            <person name="Labrenz M."/>
            <person name="Spormann A.M."/>
            <person name="Op den Camp H."/>
            <person name="Overmann J."/>
            <person name="Amann R."/>
            <person name="Jetten M.S.M."/>
            <person name="Mascher T."/>
            <person name="Medema M.H."/>
            <person name="Devos D.P."/>
            <person name="Kaster A.-K."/>
            <person name="Ovreas L."/>
            <person name="Rohde M."/>
            <person name="Galperin M.Y."/>
            <person name="Jogler C."/>
        </authorList>
    </citation>
    <scope>NUCLEOTIDE SEQUENCE [LARGE SCALE GENOMIC DNA]</scope>
    <source>
        <strain evidence="2 3">V202</strain>
    </source>
</reference>
<proteinExistence type="predicted"/>
<dbReference type="Pfam" id="PF00515">
    <property type="entry name" value="TPR_1"/>
    <property type="match status" value="1"/>
</dbReference>
<gene>
    <name evidence="2" type="primary">nlpI_1</name>
    <name evidence="2" type="ORF">V202x_13260</name>
</gene>
<name>A0A517WRS9_9PLAN</name>
<dbReference type="SMART" id="SM00028">
    <property type="entry name" value="TPR"/>
    <property type="match status" value="1"/>
</dbReference>
<dbReference type="AlphaFoldDB" id="A0A517WRS9"/>
<dbReference type="EMBL" id="CP037422">
    <property type="protein sequence ID" value="QDU07965.1"/>
    <property type="molecule type" value="Genomic_DNA"/>
</dbReference>
<dbReference type="InterPro" id="IPR019734">
    <property type="entry name" value="TPR_rpt"/>
</dbReference>
<dbReference type="PROSITE" id="PS50005">
    <property type="entry name" value="TPR"/>
    <property type="match status" value="1"/>
</dbReference>
<protein>
    <submittedName>
        <fullName evidence="2">Lipoprotein NlpI</fullName>
    </submittedName>
</protein>
<evidence type="ECO:0000313" key="2">
    <source>
        <dbReference type="EMBL" id="QDU07965.1"/>
    </source>
</evidence>
<dbReference type="PANTHER" id="PTHR47908:SF2">
    <property type="entry name" value="TETRATRICOPEPTIDE REPEAT (TPR)-LIKE SUPERFAMILY PROTEIN"/>
    <property type="match status" value="1"/>
</dbReference>
<dbReference type="InterPro" id="IPR011990">
    <property type="entry name" value="TPR-like_helical_dom_sf"/>
</dbReference>
<dbReference type="Pfam" id="PF13174">
    <property type="entry name" value="TPR_6"/>
    <property type="match status" value="1"/>
</dbReference>
<dbReference type="PANTHER" id="PTHR47908">
    <property type="match status" value="1"/>
</dbReference>
<keyword evidence="2" id="KW-0449">Lipoprotein</keyword>
<sequence length="275" mass="32278">MMAIIESYQPGRTRHMKCLTRSSRYLLILFLVFCISRVGITEEPLKTERSKEDAVINSKLKQLIDELTAQIKLTPNDTSLYSRRGDAYFFRGQFKKAVADYDKMIELNPKIKTSHWRRGIACYYAKQYADAAKQFESYHSFDNVDRENGIWRFFSQYKAKGADAAQRGLLKYEKDDREPFPELYRLFEGKVTPETILKRIQEADINDHEREKRNFYAYLYIGLNESLHGRKETARKYLQKAVNNKWGPGAGFGPNYMWHTGRIELQLLTAPKKQK</sequence>
<feature type="repeat" description="TPR" evidence="1">
    <location>
        <begin position="78"/>
        <end position="111"/>
    </location>
</feature>
<evidence type="ECO:0000256" key="1">
    <source>
        <dbReference type="PROSITE-ProRule" id="PRU00339"/>
    </source>
</evidence>
<dbReference type="SUPFAM" id="SSF48452">
    <property type="entry name" value="TPR-like"/>
    <property type="match status" value="1"/>
</dbReference>
<dbReference type="Proteomes" id="UP000318384">
    <property type="component" value="Chromosome"/>
</dbReference>
<keyword evidence="1" id="KW-0802">TPR repeat</keyword>
<keyword evidence="3" id="KW-1185">Reference proteome</keyword>
<accession>A0A517WRS9</accession>
<evidence type="ECO:0000313" key="3">
    <source>
        <dbReference type="Proteomes" id="UP000318384"/>
    </source>
</evidence>
<dbReference type="Gene3D" id="1.25.40.10">
    <property type="entry name" value="Tetratricopeptide repeat domain"/>
    <property type="match status" value="1"/>
</dbReference>
<organism evidence="2 3">
    <name type="scientific">Gimesia aquarii</name>
    <dbReference type="NCBI Taxonomy" id="2527964"/>
    <lineage>
        <taxon>Bacteria</taxon>
        <taxon>Pseudomonadati</taxon>
        <taxon>Planctomycetota</taxon>
        <taxon>Planctomycetia</taxon>
        <taxon>Planctomycetales</taxon>
        <taxon>Planctomycetaceae</taxon>
        <taxon>Gimesia</taxon>
    </lineage>
</organism>
<dbReference type="PROSITE" id="PS50293">
    <property type="entry name" value="TPR_REGION"/>
    <property type="match status" value="1"/>
</dbReference>